<dbReference type="InterPro" id="IPR029472">
    <property type="entry name" value="Copia-like_N"/>
</dbReference>
<gene>
    <name evidence="4" type="ORF">Scaly_2503100</name>
</gene>
<comment type="caution">
    <text evidence="4">The sequence shown here is derived from an EMBL/GenBank/DDBJ whole genome shotgun (WGS) entry which is preliminary data.</text>
</comment>
<reference evidence="4" key="2">
    <citation type="journal article" date="2024" name="Plant">
        <title>Genomic evolution and insights into agronomic trait innovations of Sesamum species.</title>
        <authorList>
            <person name="Miao H."/>
            <person name="Wang L."/>
            <person name="Qu L."/>
            <person name="Liu H."/>
            <person name="Sun Y."/>
            <person name="Le M."/>
            <person name="Wang Q."/>
            <person name="Wei S."/>
            <person name="Zheng Y."/>
            <person name="Lin W."/>
            <person name="Duan Y."/>
            <person name="Cao H."/>
            <person name="Xiong S."/>
            <person name="Wang X."/>
            <person name="Wei L."/>
            <person name="Li C."/>
            <person name="Ma Q."/>
            <person name="Ju M."/>
            <person name="Zhao R."/>
            <person name="Li G."/>
            <person name="Mu C."/>
            <person name="Tian Q."/>
            <person name="Mei H."/>
            <person name="Zhang T."/>
            <person name="Gao T."/>
            <person name="Zhang H."/>
        </authorList>
    </citation>
    <scope>NUCLEOTIDE SEQUENCE</scope>
    <source>
        <strain evidence="4">KEN8</strain>
    </source>
</reference>
<feature type="domain" description="Retrovirus-related Pol polyprotein from transposon TNT 1-94-like beta-barrel" evidence="3">
    <location>
        <begin position="280"/>
        <end position="350"/>
    </location>
</feature>
<dbReference type="Pfam" id="PF14244">
    <property type="entry name" value="Retrotran_gag_3"/>
    <property type="match status" value="1"/>
</dbReference>
<evidence type="ECO:0000259" key="3">
    <source>
        <dbReference type="Pfam" id="PF22936"/>
    </source>
</evidence>
<accession>A0AAW2LRY9</accession>
<feature type="domain" description="Reverse transcriptase Ty1/copia-type" evidence="1">
    <location>
        <begin position="450"/>
        <end position="537"/>
    </location>
</feature>
<dbReference type="InterPro" id="IPR013103">
    <property type="entry name" value="RVT_2"/>
</dbReference>
<dbReference type="AlphaFoldDB" id="A0AAW2LRY9"/>
<dbReference type="PANTHER" id="PTHR37610:SF40">
    <property type="entry name" value="OS01G0909600 PROTEIN"/>
    <property type="match status" value="1"/>
</dbReference>
<proteinExistence type="predicted"/>
<dbReference type="Pfam" id="PF07727">
    <property type="entry name" value="RVT_2"/>
    <property type="match status" value="1"/>
</dbReference>
<dbReference type="PANTHER" id="PTHR37610">
    <property type="entry name" value="CCHC-TYPE DOMAIN-CONTAINING PROTEIN"/>
    <property type="match status" value="1"/>
</dbReference>
<name>A0AAW2LRY9_9LAMI</name>
<protein>
    <submittedName>
        <fullName evidence="4">Mitochondrial protein</fullName>
    </submittedName>
</protein>
<sequence length="670" mass="75526">MAESTSTAAIVSDDCQYERDVLYLHPSEHSGLSLSSIPLDGSNFLVWSRSIYVSLGTRMKLGFIDGSFPKLAAGSKTFEQWSRVDLMVISWIWNSISKDIVEAFMYASSSRELWLELQRRYGRSNGPMLYQIQRELSTVSQGDLSVTAYLTKKKKLFIDKRSLVCDHCHKSGHSKDSCFKLHGIPDWYKNLPEQKKKESGLKGFAASVTDVPCKEGSSHQSSNVPNQNNVSVMMAEVLKLVKENSQPSNPLTVNYANYVYDDVEFASNVSSTPNFDSRSWIIDTGATNHICADITLFQSYTQSKHSQFITLPDGRKQSVLYTGTVQLSVDLTLDHVLFIPEFSVNLLSDQNTNKILATGSVHKRLYLLRPNAPQLPQTHVSCFASDQCNKVTWHRRLGHSSVHALKHLSIFSNFPNDSDEFEPKSYKEPVKHPEWQEAMRQEIQALEQNCTWKITPLPVGNKPIGCKWVFKTKLKADGFVERYKVRLVAKGYNQVEGIDYTKSFSPVAKAVNVRIFQAIVVGYAWPIQQLDINNTFFAWATSTPCPPGLKVTTDSIAQLQNPDMYRRLVGRLLYLGFTRPDISHSIQQLNQYLSHPCDMHRTAALHVVSYLKGNPSKGIFLPASNLFQLKAFCDADWASCADTRRSLSGFCIFLGVYFGDFPVPPRGTEM</sequence>
<evidence type="ECO:0000259" key="1">
    <source>
        <dbReference type="Pfam" id="PF07727"/>
    </source>
</evidence>
<dbReference type="Pfam" id="PF22936">
    <property type="entry name" value="Pol_BBD"/>
    <property type="match status" value="1"/>
</dbReference>
<reference evidence="4" key="1">
    <citation type="submission" date="2020-06" db="EMBL/GenBank/DDBJ databases">
        <authorList>
            <person name="Li T."/>
            <person name="Hu X."/>
            <person name="Zhang T."/>
            <person name="Song X."/>
            <person name="Zhang H."/>
            <person name="Dai N."/>
            <person name="Sheng W."/>
            <person name="Hou X."/>
            <person name="Wei L."/>
        </authorList>
    </citation>
    <scope>NUCLEOTIDE SEQUENCE</scope>
    <source>
        <strain evidence="4">KEN8</strain>
        <tissue evidence="4">Leaf</tissue>
    </source>
</reference>
<evidence type="ECO:0000313" key="4">
    <source>
        <dbReference type="EMBL" id="KAL0322067.1"/>
    </source>
</evidence>
<evidence type="ECO:0000259" key="2">
    <source>
        <dbReference type="Pfam" id="PF14244"/>
    </source>
</evidence>
<dbReference type="EMBL" id="JACGWM010000016">
    <property type="protein sequence ID" value="KAL0322067.1"/>
    <property type="molecule type" value="Genomic_DNA"/>
</dbReference>
<dbReference type="InterPro" id="IPR054722">
    <property type="entry name" value="PolX-like_BBD"/>
</dbReference>
<organism evidence="4">
    <name type="scientific">Sesamum calycinum</name>
    <dbReference type="NCBI Taxonomy" id="2727403"/>
    <lineage>
        <taxon>Eukaryota</taxon>
        <taxon>Viridiplantae</taxon>
        <taxon>Streptophyta</taxon>
        <taxon>Embryophyta</taxon>
        <taxon>Tracheophyta</taxon>
        <taxon>Spermatophyta</taxon>
        <taxon>Magnoliopsida</taxon>
        <taxon>eudicotyledons</taxon>
        <taxon>Gunneridae</taxon>
        <taxon>Pentapetalae</taxon>
        <taxon>asterids</taxon>
        <taxon>lamiids</taxon>
        <taxon>Lamiales</taxon>
        <taxon>Pedaliaceae</taxon>
        <taxon>Sesamum</taxon>
    </lineage>
</organism>
<feature type="domain" description="Retrotransposon Copia-like N-terminal" evidence="2">
    <location>
        <begin position="25"/>
        <end position="70"/>
    </location>
</feature>